<feature type="compositionally biased region" description="Polar residues" evidence="1">
    <location>
        <begin position="9"/>
        <end position="24"/>
    </location>
</feature>
<dbReference type="EMBL" id="JH993046">
    <property type="protein sequence ID" value="EKX38707.1"/>
    <property type="molecule type" value="Genomic_DNA"/>
</dbReference>
<reference evidence="3" key="3">
    <citation type="submission" date="2015-06" db="UniProtKB">
        <authorList>
            <consortium name="EnsemblProtists"/>
        </authorList>
    </citation>
    <scope>IDENTIFICATION</scope>
</reference>
<proteinExistence type="predicted"/>
<reference evidence="2 4" key="1">
    <citation type="journal article" date="2012" name="Nature">
        <title>Algal genomes reveal evolutionary mosaicism and the fate of nucleomorphs.</title>
        <authorList>
            <consortium name="DOE Joint Genome Institute"/>
            <person name="Curtis B.A."/>
            <person name="Tanifuji G."/>
            <person name="Burki F."/>
            <person name="Gruber A."/>
            <person name="Irimia M."/>
            <person name="Maruyama S."/>
            <person name="Arias M.C."/>
            <person name="Ball S.G."/>
            <person name="Gile G.H."/>
            <person name="Hirakawa Y."/>
            <person name="Hopkins J.F."/>
            <person name="Kuo A."/>
            <person name="Rensing S.A."/>
            <person name="Schmutz J."/>
            <person name="Symeonidi A."/>
            <person name="Elias M."/>
            <person name="Eveleigh R.J."/>
            <person name="Herman E.K."/>
            <person name="Klute M.J."/>
            <person name="Nakayama T."/>
            <person name="Obornik M."/>
            <person name="Reyes-Prieto A."/>
            <person name="Armbrust E.V."/>
            <person name="Aves S.J."/>
            <person name="Beiko R.G."/>
            <person name="Coutinho P."/>
            <person name="Dacks J.B."/>
            <person name="Durnford D.G."/>
            <person name="Fast N.M."/>
            <person name="Green B.R."/>
            <person name="Grisdale C.J."/>
            <person name="Hempel F."/>
            <person name="Henrissat B."/>
            <person name="Hoppner M.P."/>
            <person name="Ishida K."/>
            <person name="Kim E."/>
            <person name="Koreny L."/>
            <person name="Kroth P.G."/>
            <person name="Liu Y."/>
            <person name="Malik S.B."/>
            <person name="Maier U.G."/>
            <person name="McRose D."/>
            <person name="Mock T."/>
            <person name="Neilson J.A."/>
            <person name="Onodera N.T."/>
            <person name="Poole A.M."/>
            <person name="Pritham E.J."/>
            <person name="Richards T.A."/>
            <person name="Rocap G."/>
            <person name="Roy S.W."/>
            <person name="Sarai C."/>
            <person name="Schaack S."/>
            <person name="Shirato S."/>
            <person name="Slamovits C.H."/>
            <person name="Spencer D.F."/>
            <person name="Suzuki S."/>
            <person name="Worden A.Z."/>
            <person name="Zauner S."/>
            <person name="Barry K."/>
            <person name="Bell C."/>
            <person name="Bharti A.K."/>
            <person name="Crow J.A."/>
            <person name="Grimwood J."/>
            <person name="Kramer R."/>
            <person name="Lindquist E."/>
            <person name="Lucas S."/>
            <person name="Salamov A."/>
            <person name="McFadden G.I."/>
            <person name="Lane C.E."/>
            <person name="Keeling P.J."/>
            <person name="Gray M.W."/>
            <person name="Grigoriev I.V."/>
            <person name="Archibald J.M."/>
        </authorList>
    </citation>
    <scope>NUCLEOTIDE SEQUENCE</scope>
    <source>
        <strain evidence="2 4">CCMP2712</strain>
    </source>
</reference>
<dbReference type="EnsemblProtists" id="EKX38707">
    <property type="protein sequence ID" value="EKX38707"/>
    <property type="gene ID" value="GUITHDRAFT_144094"/>
</dbReference>
<dbReference type="RefSeq" id="XP_005825687.1">
    <property type="nucleotide sequence ID" value="XM_005825630.1"/>
</dbReference>
<evidence type="ECO:0000256" key="1">
    <source>
        <dbReference type="SAM" id="MobiDB-lite"/>
    </source>
</evidence>
<name>L1IRI8_GUITC</name>
<evidence type="ECO:0000313" key="3">
    <source>
        <dbReference type="EnsemblProtists" id="EKX38707"/>
    </source>
</evidence>
<gene>
    <name evidence="2" type="ORF">GUITHDRAFT_144094</name>
</gene>
<reference evidence="4" key="2">
    <citation type="submission" date="2012-11" db="EMBL/GenBank/DDBJ databases">
        <authorList>
            <person name="Kuo A."/>
            <person name="Curtis B.A."/>
            <person name="Tanifuji G."/>
            <person name="Burki F."/>
            <person name="Gruber A."/>
            <person name="Irimia M."/>
            <person name="Maruyama S."/>
            <person name="Arias M.C."/>
            <person name="Ball S.G."/>
            <person name="Gile G.H."/>
            <person name="Hirakawa Y."/>
            <person name="Hopkins J.F."/>
            <person name="Rensing S.A."/>
            <person name="Schmutz J."/>
            <person name="Symeonidi A."/>
            <person name="Elias M."/>
            <person name="Eveleigh R.J."/>
            <person name="Herman E.K."/>
            <person name="Klute M.J."/>
            <person name="Nakayama T."/>
            <person name="Obornik M."/>
            <person name="Reyes-Prieto A."/>
            <person name="Armbrust E.V."/>
            <person name="Aves S.J."/>
            <person name="Beiko R.G."/>
            <person name="Coutinho P."/>
            <person name="Dacks J.B."/>
            <person name="Durnford D.G."/>
            <person name="Fast N.M."/>
            <person name="Green B.R."/>
            <person name="Grisdale C."/>
            <person name="Hempe F."/>
            <person name="Henrissat B."/>
            <person name="Hoppner M.P."/>
            <person name="Ishida K.-I."/>
            <person name="Kim E."/>
            <person name="Koreny L."/>
            <person name="Kroth P.G."/>
            <person name="Liu Y."/>
            <person name="Malik S.-B."/>
            <person name="Maier U.G."/>
            <person name="McRose D."/>
            <person name="Mock T."/>
            <person name="Neilson J.A."/>
            <person name="Onodera N.T."/>
            <person name="Poole A.M."/>
            <person name="Pritham E.J."/>
            <person name="Richards T.A."/>
            <person name="Rocap G."/>
            <person name="Roy S.W."/>
            <person name="Sarai C."/>
            <person name="Schaack S."/>
            <person name="Shirato S."/>
            <person name="Slamovits C.H."/>
            <person name="Spencer D.F."/>
            <person name="Suzuki S."/>
            <person name="Worden A.Z."/>
            <person name="Zauner S."/>
            <person name="Barry K."/>
            <person name="Bell C."/>
            <person name="Bharti A.K."/>
            <person name="Crow J.A."/>
            <person name="Grimwood J."/>
            <person name="Kramer R."/>
            <person name="Lindquist E."/>
            <person name="Lucas S."/>
            <person name="Salamov A."/>
            <person name="McFadden G.I."/>
            <person name="Lane C.E."/>
            <person name="Keeling P.J."/>
            <person name="Gray M.W."/>
            <person name="Grigoriev I.V."/>
            <person name="Archibald J.M."/>
        </authorList>
    </citation>
    <scope>NUCLEOTIDE SEQUENCE</scope>
    <source>
        <strain evidence="4">CCMP2712</strain>
    </source>
</reference>
<dbReference type="KEGG" id="gtt:GUITHDRAFT_144094"/>
<sequence>MLFSLVRGSHSNLTPRQSMESEPQSIKHIIRSSSSQTRPGSSWNIRKTNQNQENPVAKIDSTLRLRAMTSNEKEEALEKMKAYYNGEDSSGSSPKPTSPQKLSPTRSSRSDPSKECKVQIQLDMSFKDAGCSENVFFRSIAEDLAHAAGCNSNKIRVVDMGQQPLILTVVLEEGICPLGRTTLDVARDLRMQTLETSSKLLEGKFTRHVQLFWIMAKDNMLPLSLNGSLNISPDRFSHPPLPLHETVQPEWKPMDTRYRVTP</sequence>
<dbReference type="HOGENOM" id="CLU_1063356_0_0_1"/>
<feature type="compositionally biased region" description="Polar residues" evidence="1">
    <location>
        <begin position="87"/>
        <end position="107"/>
    </location>
</feature>
<feature type="region of interest" description="Disordered" evidence="1">
    <location>
        <begin position="85"/>
        <end position="114"/>
    </location>
</feature>
<feature type="compositionally biased region" description="Polar residues" evidence="1">
    <location>
        <begin position="43"/>
        <end position="54"/>
    </location>
</feature>
<evidence type="ECO:0000313" key="2">
    <source>
        <dbReference type="EMBL" id="EKX38707.1"/>
    </source>
</evidence>
<dbReference type="GeneID" id="17295463"/>
<feature type="region of interest" description="Disordered" evidence="1">
    <location>
        <begin position="1"/>
        <end position="59"/>
    </location>
</feature>
<accession>L1IRI8</accession>
<organism evidence="2">
    <name type="scientific">Guillardia theta (strain CCMP2712)</name>
    <name type="common">Cryptophyte</name>
    <dbReference type="NCBI Taxonomy" id="905079"/>
    <lineage>
        <taxon>Eukaryota</taxon>
        <taxon>Cryptophyceae</taxon>
        <taxon>Pyrenomonadales</taxon>
        <taxon>Geminigeraceae</taxon>
        <taxon>Guillardia</taxon>
    </lineage>
</organism>
<dbReference type="AlphaFoldDB" id="L1IRI8"/>
<dbReference type="Proteomes" id="UP000011087">
    <property type="component" value="Unassembled WGS sequence"/>
</dbReference>
<dbReference type="PaxDb" id="55529-EKX38707"/>
<keyword evidence="4" id="KW-1185">Reference proteome</keyword>
<feature type="compositionally biased region" description="Low complexity" evidence="1">
    <location>
        <begin position="32"/>
        <end position="42"/>
    </location>
</feature>
<protein>
    <submittedName>
        <fullName evidence="2 3">Uncharacterized protein</fullName>
    </submittedName>
</protein>
<evidence type="ECO:0000313" key="4">
    <source>
        <dbReference type="Proteomes" id="UP000011087"/>
    </source>
</evidence>